<reference evidence="2 3" key="1">
    <citation type="journal article" date="2012" name="Science">
        <title>The Paleozoic origin of enzymatic lignin decomposition reconstructed from 31 fungal genomes.</title>
        <authorList>
            <person name="Floudas D."/>
            <person name="Binder M."/>
            <person name="Riley R."/>
            <person name="Barry K."/>
            <person name="Blanchette R.A."/>
            <person name="Henrissat B."/>
            <person name="Martinez A.T."/>
            <person name="Otillar R."/>
            <person name="Spatafora J.W."/>
            <person name="Yadav J.S."/>
            <person name="Aerts A."/>
            <person name="Benoit I."/>
            <person name="Boyd A."/>
            <person name="Carlson A."/>
            <person name="Copeland A."/>
            <person name="Coutinho P.M."/>
            <person name="de Vries R.P."/>
            <person name="Ferreira P."/>
            <person name="Findley K."/>
            <person name="Foster B."/>
            <person name="Gaskell J."/>
            <person name="Glotzer D."/>
            <person name="Gorecki P."/>
            <person name="Heitman J."/>
            <person name="Hesse C."/>
            <person name="Hori C."/>
            <person name="Igarashi K."/>
            <person name="Jurgens J.A."/>
            <person name="Kallen N."/>
            <person name="Kersten P."/>
            <person name="Kohler A."/>
            <person name="Kuees U."/>
            <person name="Kumar T.K.A."/>
            <person name="Kuo A."/>
            <person name="LaButti K."/>
            <person name="Larrondo L.F."/>
            <person name="Lindquist E."/>
            <person name="Ling A."/>
            <person name="Lombard V."/>
            <person name="Lucas S."/>
            <person name="Lundell T."/>
            <person name="Martin R."/>
            <person name="McLaughlin D.J."/>
            <person name="Morgenstern I."/>
            <person name="Morin E."/>
            <person name="Murat C."/>
            <person name="Nagy L.G."/>
            <person name="Nolan M."/>
            <person name="Ohm R.A."/>
            <person name="Patyshakuliyeva A."/>
            <person name="Rokas A."/>
            <person name="Ruiz-Duenas F.J."/>
            <person name="Sabat G."/>
            <person name="Salamov A."/>
            <person name="Samejima M."/>
            <person name="Schmutz J."/>
            <person name="Slot J.C."/>
            <person name="St John F."/>
            <person name="Stenlid J."/>
            <person name="Sun H."/>
            <person name="Sun S."/>
            <person name="Syed K."/>
            <person name="Tsang A."/>
            <person name="Wiebenga A."/>
            <person name="Young D."/>
            <person name="Pisabarro A."/>
            <person name="Eastwood D.C."/>
            <person name="Martin F."/>
            <person name="Cullen D."/>
            <person name="Grigoriev I.V."/>
            <person name="Hibbett D.S."/>
        </authorList>
    </citation>
    <scope>NUCLEOTIDE SEQUENCE</scope>
    <source>
        <strain evidence="3">FP-58527</strain>
    </source>
</reference>
<dbReference type="InterPro" id="IPR011333">
    <property type="entry name" value="SKP1/BTB/POZ_sf"/>
</dbReference>
<dbReference type="STRING" id="743788.S8G6J0"/>
<keyword evidence="3" id="KW-1185">Reference proteome</keyword>
<proteinExistence type="predicted"/>
<feature type="region of interest" description="Disordered" evidence="1">
    <location>
        <begin position="1"/>
        <end position="27"/>
    </location>
</feature>
<dbReference type="HOGENOM" id="CLU_033082_3_2_1"/>
<evidence type="ECO:0000313" key="3">
    <source>
        <dbReference type="Proteomes" id="UP000015241"/>
    </source>
</evidence>
<evidence type="ECO:0008006" key="4">
    <source>
        <dbReference type="Google" id="ProtNLM"/>
    </source>
</evidence>
<dbReference type="eggNOG" id="ENOG502SS3Q">
    <property type="taxonomic scope" value="Eukaryota"/>
</dbReference>
<name>S8G6J0_FOMSC</name>
<evidence type="ECO:0000256" key="1">
    <source>
        <dbReference type="SAM" id="MobiDB-lite"/>
    </source>
</evidence>
<gene>
    <name evidence="2" type="ORF">FOMPIDRAFT_48933</name>
</gene>
<accession>S8G6J0</accession>
<protein>
    <recommendedName>
        <fullName evidence="4">BTB domain-containing protein</fullName>
    </recommendedName>
</protein>
<dbReference type="OrthoDB" id="3036049at2759"/>
<dbReference type="InParanoid" id="S8G6J0"/>
<sequence>SPSNTSNKRARSGMDSGAARLSDTAQDPGFTRDDEFWYKDGSIVLVAQSVGFRVYRELLVERSAVFRDLFSLPQPSDSQRVCGCPVVHLSDTTIALKEFLAMLLRGKRYDQKSDPALDVLASRIRLTHKYDVPDLLEDSIRHLQSLYPSDLAAWDPYVYPWDNQQRCITAVNLARLTGTRTVLPVALYACCQLPAGTLLAGAAHQDGSLDTLSEDDLARCMTGKTKLAFMHGASLKTLFHYSADECCGYDCQLALQDIYNSAKCPLKGYEAGILTSWDDLLEQYSGEDEPFATLCAECVKAIRMRDKALRNEVWEALSQYISLD</sequence>
<dbReference type="AlphaFoldDB" id="S8G6J0"/>
<dbReference type="Proteomes" id="UP000015241">
    <property type="component" value="Unassembled WGS sequence"/>
</dbReference>
<dbReference type="Gene3D" id="3.30.710.10">
    <property type="entry name" value="Potassium Channel Kv1.1, Chain A"/>
    <property type="match status" value="1"/>
</dbReference>
<feature type="non-terminal residue" evidence="2">
    <location>
        <position position="1"/>
    </location>
</feature>
<evidence type="ECO:0000313" key="2">
    <source>
        <dbReference type="EMBL" id="EPT05795.1"/>
    </source>
</evidence>
<dbReference type="EMBL" id="KE504123">
    <property type="protein sequence ID" value="EPT05795.1"/>
    <property type="molecule type" value="Genomic_DNA"/>
</dbReference>
<organism evidence="2 3">
    <name type="scientific">Fomitopsis schrenkii</name>
    <name type="common">Brown rot fungus</name>
    <dbReference type="NCBI Taxonomy" id="2126942"/>
    <lineage>
        <taxon>Eukaryota</taxon>
        <taxon>Fungi</taxon>
        <taxon>Dikarya</taxon>
        <taxon>Basidiomycota</taxon>
        <taxon>Agaricomycotina</taxon>
        <taxon>Agaricomycetes</taxon>
        <taxon>Polyporales</taxon>
        <taxon>Fomitopsis</taxon>
    </lineage>
</organism>